<reference evidence="1" key="1">
    <citation type="submission" date="2021-03" db="EMBL/GenBank/DDBJ databases">
        <title>Plesiomonas shigelloides zfcc0051, isolated from zebrafish feces.</title>
        <authorList>
            <person name="Vanderhoek Z."/>
            <person name="Gaulke C."/>
        </authorList>
    </citation>
    <scope>NUCLEOTIDE SEQUENCE</scope>
    <source>
        <strain evidence="1">Zfcc0051</strain>
    </source>
</reference>
<dbReference type="RefSeq" id="WP_207541786.1">
    <property type="nucleotide sequence ID" value="NZ_JAFNAA010000004.1"/>
</dbReference>
<comment type="caution">
    <text evidence="1">The sequence shown here is derived from an EMBL/GenBank/DDBJ whole genome shotgun (WGS) entry which is preliminary data.</text>
</comment>
<dbReference type="Proteomes" id="UP000664658">
    <property type="component" value="Unassembled WGS sequence"/>
</dbReference>
<proteinExistence type="predicted"/>
<accession>A0A8I2B4K5</accession>
<dbReference type="EMBL" id="JAFNAA010000004">
    <property type="protein sequence ID" value="MBO1107668.1"/>
    <property type="molecule type" value="Genomic_DNA"/>
</dbReference>
<protein>
    <submittedName>
        <fullName evidence="1">Uncharacterized protein</fullName>
    </submittedName>
</protein>
<name>A0A8I2B4K5_PLESH</name>
<sequence length="186" mass="19712">MKNAVLALKQGMALSLPWLPVLLGSALLFHSALAGATSCNQVSIETVNPLDFGKLRMQKNLAGWAVVDGMGGLIVSPGLAISNKQPPMPGRIRISAPANSILQLTLQTPFAPTTSSVQLLSTELFAGIQPLTRNGNSWEFKTAESPDHYVEQILSIGGEIQIPPSRQPQALAIQLQVACLAIQPAI</sequence>
<evidence type="ECO:0000313" key="2">
    <source>
        <dbReference type="Proteomes" id="UP000664658"/>
    </source>
</evidence>
<evidence type="ECO:0000313" key="1">
    <source>
        <dbReference type="EMBL" id="MBO1107668.1"/>
    </source>
</evidence>
<gene>
    <name evidence="1" type="ORF">J2R62_05435</name>
</gene>
<dbReference type="AlphaFoldDB" id="A0A8I2B4K5"/>
<organism evidence="1 2">
    <name type="scientific">Plesiomonas shigelloides</name>
    <name type="common">Aeromonas shigelloides</name>
    <dbReference type="NCBI Taxonomy" id="703"/>
    <lineage>
        <taxon>Bacteria</taxon>
        <taxon>Pseudomonadati</taxon>
        <taxon>Pseudomonadota</taxon>
        <taxon>Gammaproteobacteria</taxon>
        <taxon>Enterobacterales</taxon>
        <taxon>Enterobacteriaceae</taxon>
        <taxon>Plesiomonas</taxon>
    </lineage>
</organism>